<evidence type="ECO:0000313" key="2">
    <source>
        <dbReference type="EMBL" id="CAF1412948.1"/>
    </source>
</evidence>
<reference evidence="2" key="1">
    <citation type="submission" date="2021-02" db="EMBL/GenBank/DDBJ databases">
        <authorList>
            <person name="Nowell W R."/>
        </authorList>
    </citation>
    <scope>NUCLEOTIDE SEQUENCE</scope>
</reference>
<feature type="transmembrane region" description="Helical" evidence="1">
    <location>
        <begin position="450"/>
        <end position="476"/>
    </location>
</feature>
<sequence>MIEEWNPSWSYESYYNECQPIECTYIHETKNGIVYIITALFGLVGGLITVLKIVVPRLVKFLRRKKQLKTSENSIEINEQSVSLVQKAQNYLMTLNLFQSVPPSVNEHHLKNERISTRLSILLLALSLIILLLYNSLIIVIKTDNLAKPTFEQYKKLYSKYFTTLTCPCNNSIISYETILNINYTLHQACTSTFVIQQWINYHIYSNTSNVVNSDDFRSSGKFAFQALNSSCELVNRTIVDNLSQFLSNQYVSTTVTPENLFQSQIQTSVRQFNSSIINNFVRLLDLIKNTTQINGLHSALMTNYDLEIPSNSIRGYYTSRNYTKCRCHTSPTCMEPFSIYNSAKEVLFRIPGLYRGCYIIEALLQSSLECFYDQICINNLRLYLNISSTMNMTALDSSSKTRYSVKSTIKELLDQLMIEEWNPSWSYENYYNECQPIECTYIHETKNGIVYIITALFGLVGGLITVLKIVVPLLVKFLRRKKELETSENSKRNLSIGDHHRGMRVKM</sequence>
<evidence type="ECO:0000256" key="1">
    <source>
        <dbReference type="SAM" id="Phobius"/>
    </source>
</evidence>
<organism evidence="2 3">
    <name type="scientific">Adineta ricciae</name>
    <name type="common">Rotifer</name>
    <dbReference type="NCBI Taxonomy" id="249248"/>
    <lineage>
        <taxon>Eukaryota</taxon>
        <taxon>Metazoa</taxon>
        <taxon>Spiralia</taxon>
        <taxon>Gnathifera</taxon>
        <taxon>Rotifera</taxon>
        <taxon>Eurotatoria</taxon>
        <taxon>Bdelloidea</taxon>
        <taxon>Adinetida</taxon>
        <taxon>Adinetidae</taxon>
        <taxon>Adineta</taxon>
    </lineage>
</organism>
<protein>
    <submittedName>
        <fullName evidence="2">Uncharacterized protein</fullName>
    </submittedName>
</protein>
<dbReference type="AlphaFoldDB" id="A0A815LTD2"/>
<dbReference type="EMBL" id="CAJNOJ010000351">
    <property type="protein sequence ID" value="CAF1412948.1"/>
    <property type="molecule type" value="Genomic_DNA"/>
</dbReference>
<gene>
    <name evidence="2" type="ORF">EDS130_LOCUS36870</name>
</gene>
<keyword evidence="1" id="KW-0812">Transmembrane</keyword>
<dbReference type="Proteomes" id="UP000663852">
    <property type="component" value="Unassembled WGS sequence"/>
</dbReference>
<feature type="transmembrane region" description="Helical" evidence="1">
    <location>
        <begin position="33"/>
        <end position="55"/>
    </location>
</feature>
<accession>A0A815LTD2</accession>
<name>A0A815LTD2_ADIRI</name>
<comment type="caution">
    <text evidence="2">The sequence shown here is derived from an EMBL/GenBank/DDBJ whole genome shotgun (WGS) entry which is preliminary data.</text>
</comment>
<keyword evidence="1" id="KW-0472">Membrane</keyword>
<proteinExistence type="predicted"/>
<evidence type="ECO:0000313" key="3">
    <source>
        <dbReference type="Proteomes" id="UP000663852"/>
    </source>
</evidence>
<keyword evidence="1" id="KW-1133">Transmembrane helix</keyword>
<feature type="transmembrane region" description="Helical" evidence="1">
    <location>
        <begin position="119"/>
        <end position="141"/>
    </location>
</feature>